<keyword evidence="2" id="KW-1185">Reference proteome</keyword>
<dbReference type="EMBL" id="CADEAL010000715">
    <property type="protein sequence ID" value="CAB1424251.1"/>
    <property type="molecule type" value="Genomic_DNA"/>
</dbReference>
<dbReference type="AlphaFoldDB" id="A0A9N7U439"/>
<evidence type="ECO:0000313" key="1">
    <source>
        <dbReference type="EMBL" id="CAB1424251.1"/>
    </source>
</evidence>
<protein>
    <submittedName>
        <fullName evidence="1">Uncharacterized protein</fullName>
    </submittedName>
</protein>
<gene>
    <name evidence="1" type="ORF">PLEPLA_LOCUS12173</name>
</gene>
<name>A0A9N7U439_PLEPL</name>
<accession>A0A9N7U439</accession>
<reference evidence="1" key="1">
    <citation type="submission" date="2020-03" db="EMBL/GenBank/DDBJ databases">
        <authorList>
            <person name="Weist P."/>
        </authorList>
    </citation>
    <scope>NUCLEOTIDE SEQUENCE</scope>
</reference>
<sequence>MGGRGGGGDETLVYEVLQPSIYDRPLHVCFSVEWKGGHARLRGAKLSWAKACGGRGNSRGWRRTRWLGFKNSAGPEISKAWQDP</sequence>
<organism evidence="1 2">
    <name type="scientific">Pleuronectes platessa</name>
    <name type="common">European plaice</name>
    <dbReference type="NCBI Taxonomy" id="8262"/>
    <lineage>
        <taxon>Eukaryota</taxon>
        <taxon>Metazoa</taxon>
        <taxon>Chordata</taxon>
        <taxon>Craniata</taxon>
        <taxon>Vertebrata</taxon>
        <taxon>Euteleostomi</taxon>
        <taxon>Actinopterygii</taxon>
        <taxon>Neopterygii</taxon>
        <taxon>Teleostei</taxon>
        <taxon>Neoteleostei</taxon>
        <taxon>Acanthomorphata</taxon>
        <taxon>Carangaria</taxon>
        <taxon>Pleuronectiformes</taxon>
        <taxon>Pleuronectoidei</taxon>
        <taxon>Pleuronectidae</taxon>
        <taxon>Pleuronectes</taxon>
    </lineage>
</organism>
<proteinExistence type="predicted"/>
<dbReference type="Proteomes" id="UP001153269">
    <property type="component" value="Unassembled WGS sequence"/>
</dbReference>
<evidence type="ECO:0000313" key="2">
    <source>
        <dbReference type="Proteomes" id="UP001153269"/>
    </source>
</evidence>
<comment type="caution">
    <text evidence="1">The sequence shown here is derived from an EMBL/GenBank/DDBJ whole genome shotgun (WGS) entry which is preliminary data.</text>
</comment>